<keyword evidence="1" id="KW-1133">Transmembrane helix</keyword>
<dbReference type="InParanoid" id="D3BIP6"/>
<dbReference type="AlphaFoldDB" id="D3BIP6"/>
<evidence type="ECO:0000256" key="1">
    <source>
        <dbReference type="SAM" id="Phobius"/>
    </source>
</evidence>
<name>D3BIP6_HETP5</name>
<sequence>MEPKIGYDNIEQKGSINDVNTDYRISIILSIKNITLVSDEFYMSCLTAVLYCKLINYMFHDLTYDYSYLHIIHDLFIFIMVYCPLLHRSNGYALTFY</sequence>
<keyword evidence="1" id="KW-0472">Membrane</keyword>
<comment type="caution">
    <text evidence="2">The sequence shown here is derived from an EMBL/GenBank/DDBJ whole genome shotgun (WGS) entry which is preliminary data.</text>
</comment>
<proteinExistence type="predicted"/>
<organism evidence="2 3">
    <name type="scientific">Heterostelium pallidum (strain ATCC 26659 / Pp 5 / PN500)</name>
    <name type="common">Cellular slime mold</name>
    <name type="synonym">Polysphondylium pallidum</name>
    <dbReference type="NCBI Taxonomy" id="670386"/>
    <lineage>
        <taxon>Eukaryota</taxon>
        <taxon>Amoebozoa</taxon>
        <taxon>Evosea</taxon>
        <taxon>Eumycetozoa</taxon>
        <taxon>Dictyostelia</taxon>
        <taxon>Acytosteliales</taxon>
        <taxon>Acytosteliaceae</taxon>
        <taxon>Heterostelium</taxon>
    </lineage>
</organism>
<feature type="transmembrane region" description="Helical" evidence="1">
    <location>
        <begin position="66"/>
        <end position="87"/>
    </location>
</feature>
<evidence type="ECO:0000313" key="2">
    <source>
        <dbReference type="EMBL" id="EFA78670.1"/>
    </source>
</evidence>
<dbReference type="Proteomes" id="UP000001396">
    <property type="component" value="Unassembled WGS sequence"/>
</dbReference>
<dbReference type="GeneID" id="31363609"/>
<keyword evidence="3" id="KW-1185">Reference proteome</keyword>
<dbReference type="RefSeq" id="XP_020430794.1">
    <property type="nucleotide sequence ID" value="XM_020578955.1"/>
</dbReference>
<gene>
    <name evidence="2" type="ORF">PPL_08129</name>
</gene>
<reference evidence="2 3" key="1">
    <citation type="journal article" date="2011" name="Genome Res.">
        <title>Phylogeny-wide analysis of social amoeba genomes highlights ancient origins for complex intercellular communication.</title>
        <authorList>
            <person name="Heidel A.J."/>
            <person name="Lawal H.M."/>
            <person name="Felder M."/>
            <person name="Schilde C."/>
            <person name="Helps N.R."/>
            <person name="Tunggal B."/>
            <person name="Rivero F."/>
            <person name="John U."/>
            <person name="Schleicher M."/>
            <person name="Eichinger L."/>
            <person name="Platzer M."/>
            <person name="Noegel A.A."/>
            <person name="Schaap P."/>
            <person name="Gloeckner G."/>
        </authorList>
    </citation>
    <scope>NUCLEOTIDE SEQUENCE [LARGE SCALE GENOMIC DNA]</scope>
    <source>
        <strain evidence="3">ATCC 26659 / Pp 5 / PN500</strain>
    </source>
</reference>
<protein>
    <submittedName>
        <fullName evidence="2">Uncharacterized protein</fullName>
    </submittedName>
</protein>
<keyword evidence="1" id="KW-0812">Transmembrane</keyword>
<evidence type="ECO:0000313" key="3">
    <source>
        <dbReference type="Proteomes" id="UP000001396"/>
    </source>
</evidence>
<dbReference type="EMBL" id="ADBJ01000037">
    <property type="protein sequence ID" value="EFA78670.1"/>
    <property type="molecule type" value="Genomic_DNA"/>
</dbReference>
<accession>D3BIP6</accession>